<comment type="caution">
    <text evidence="6">The sequence shown here is derived from an EMBL/GenBank/DDBJ whole genome shotgun (WGS) entry which is preliminary data.</text>
</comment>
<dbReference type="InterPro" id="IPR016167">
    <property type="entry name" value="FAD-bd_PCMH_sub1"/>
</dbReference>
<evidence type="ECO:0000256" key="4">
    <source>
        <dbReference type="ARBA" id="ARBA00033418"/>
    </source>
</evidence>
<dbReference type="InterPro" id="IPR016169">
    <property type="entry name" value="FAD-bd_PCMH_sub2"/>
</dbReference>
<protein>
    <recommendedName>
        <fullName evidence="2">D-arabinono-1,4-lactone oxidase</fullName>
        <ecNumber evidence="2">1.1.3.37</ecNumber>
    </recommendedName>
    <alternativeName>
        <fullName evidence="4">L-galactono-gamma-lactone oxidase</fullName>
    </alternativeName>
</protein>
<evidence type="ECO:0000256" key="1">
    <source>
        <dbReference type="ARBA" id="ARBA00005083"/>
    </source>
</evidence>
<reference evidence="6" key="1">
    <citation type="journal article" date="2020" name="Fungal Divers.">
        <title>Resolving the Mortierellaceae phylogeny through synthesis of multi-gene phylogenetics and phylogenomics.</title>
        <authorList>
            <person name="Vandepol N."/>
            <person name="Liber J."/>
            <person name="Desiro A."/>
            <person name="Na H."/>
            <person name="Kennedy M."/>
            <person name="Barry K."/>
            <person name="Grigoriev I.V."/>
            <person name="Miller A.N."/>
            <person name="O'Donnell K."/>
            <person name="Stajich J.E."/>
            <person name="Bonito G."/>
        </authorList>
    </citation>
    <scope>NUCLEOTIDE SEQUENCE</scope>
    <source>
        <strain evidence="6">NRRL 6426</strain>
    </source>
</reference>
<dbReference type="InterPro" id="IPR007173">
    <property type="entry name" value="ALO_C"/>
</dbReference>
<evidence type="ECO:0000313" key="6">
    <source>
        <dbReference type="EMBL" id="KAF9153123.1"/>
    </source>
</evidence>
<dbReference type="Pfam" id="PF01565">
    <property type="entry name" value="FAD_binding_4"/>
    <property type="match status" value="1"/>
</dbReference>
<dbReference type="InterPro" id="IPR036318">
    <property type="entry name" value="FAD-bd_PCMH-like_sf"/>
</dbReference>
<dbReference type="PANTHER" id="PTHR43762">
    <property type="entry name" value="L-GULONOLACTONE OXIDASE"/>
    <property type="match status" value="1"/>
</dbReference>
<dbReference type="Gene3D" id="3.30.70.2520">
    <property type="match status" value="1"/>
</dbReference>
<dbReference type="InterPro" id="IPR006094">
    <property type="entry name" value="Oxid_FAD_bind_N"/>
</dbReference>
<dbReference type="SUPFAM" id="SSF56176">
    <property type="entry name" value="FAD-binding/transporter-associated domain-like"/>
    <property type="match status" value="1"/>
</dbReference>
<keyword evidence="7" id="KW-1185">Reference proteome</keyword>
<evidence type="ECO:0000313" key="7">
    <source>
        <dbReference type="Proteomes" id="UP000748756"/>
    </source>
</evidence>
<name>A0A9P5S4M0_9FUNG</name>
<dbReference type="PANTHER" id="PTHR43762:SF1">
    <property type="entry name" value="D-ARABINONO-1,4-LACTONE OXIDASE"/>
    <property type="match status" value="1"/>
</dbReference>
<comment type="pathway">
    <text evidence="1">Cofactor biosynthesis; D-erythroascorbate biosynthesis; dehydro-D-arabinono-1,4-lactone from D-arabinose: step 2/2.</text>
</comment>
<dbReference type="GO" id="GO:0071949">
    <property type="term" value="F:FAD binding"/>
    <property type="evidence" value="ECO:0007669"/>
    <property type="project" value="InterPro"/>
</dbReference>
<dbReference type="InterPro" id="IPR010031">
    <property type="entry name" value="FAD_lactone_oxidase-like"/>
</dbReference>
<sequence>MRIVKLIGCTTPAAHKDEYSYDSSDAVEQLNIKSSSSDKLTKLPYYPASATPGIIPLSTKAHRAPKGRKWTNWAGNQTCRPSRLLRPTTVQDIVDIVKCAKEERKTIRCVASAHTWSSSSVVEDGILVFVNKMTKIFPPAYTEGQGWTVELETGVTVRALDDYLRKHSPPLAMTANIVMDTACYGGMLALGSHGAATHSRTLSDLACEVKIVDSTGTLNTFTREKDPIEFSAAACNLGLLGVIYSYTLRVEPMFNLVMSDSYPLFMDLFDCPKQGGAWLKEMVLLNDQTQILYWPFNTHFKGKGEMKVGRYAKAEVWVKQWRRTDQPESVTSSWKLCRRVRQHIESSFGTSVLRIMAAKPKIAPAINSLIHQGLRRPGKKVLAVPDAIHFQGNLEAPIVVGLECVFKVDKGFERPCRAWRFAVDKVYEYAMCGKYPVNMTMDMRFIKSSDQIMSYVYDKDPEAIFCTVEILSAAKTKGFEDFSAMLAQHWMSEYKARVHWAKLWEHIPGIVPYLREQAGPQLDQFESIRQKYDPQGMFLNKTFAGVLGHK</sequence>
<feature type="domain" description="FAD-binding PCMH-type" evidence="5">
    <location>
        <begin position="77"/>
        <end position="253"/>
    </location>
</feature>
<dbReference type="Pfam" id="PF04030">
    <property type="entry name" value="ALO"/>
    <property type="match status" value="1"/>
</dbReference>
<dbReference type="EC" id="1.1.3.37" evidence="2"/>
<evidence type="ECO:0000256" key="2">
    <source>
        <dbReference type="ARBA" id="ARBA00013136"/>
    </source>
</evidence>
<evidence type="ECO:0000259" key="5">
    <source>
        <dbReference type="PROSITE" id="PS51387"/>
    </source>
</evidence>
<dbReference type="Gene3D" id="3.30.43.10">
    <property type="entry name" value="Uridine Diphospho-n-acetylenolpyruvylglucosamine Reductase, domain 2"/>
    <property type="match status" value="1"/>
</dbReference>
<dbReference type="EMBL" id="JAAAUQ010000195">
    <property type="protein sequence ID" value="KAF9153123.1"/>
    <property type="molecule type" value="Genomic_DNA"/>
</dbReference>
<dbReference type="PIRSF" id="PIRSF000136">
    <property type="entry name" value="LGO_GLO"/>
    <property type="match status" value="1"/>
</dbReference>
<dbReference type="Proteomes" id="UP000748756">
    <property type="component" value="Unassembled WGS sequence"/>
</dbReference>
<dbReference type="GO" id="GO:0003885">
    <property type="term" value="F:D-arabinono-1,4-lactone oxidase activity"/>
    <property type="evidence" value="ECO:0007669"/>
    <property type="project" value="UniProtKB-EC"/>
</dbReference>
<dbReference type="PROSITE" id="PS51387">
    <property type="entry name" value="FAD_PCMH"/>
    <property type="match status" value="1"/>
</dbReference>
<dbReference type="OrthoDB" id="610608at2759"/>
<dbReference type="Gene3D" id="3.30.465.10">
    <property type="match status" value="1"/>
</dbReference>
<keyword evidence="3" id="KW-0560">Oxidoreductase</keyword>
<dbReference type="InterPro" id="IPR016166">
    <property type="entry name" value="FAD-bd_PCMH"/>
</dbReference>
<accession>A0A9P5S4M0</accession>
<dbReference type="GO" id="GO:0016020">
    <property type="term" value="C:membrane"/>
    <property type="evidence" value="ECO:0007669"/>
    <property type="project" value="InterPro"/>
</dbReference>
<evidence type="ECO:0000256" key="3">
    <source>
        <dbReference type="ARBA" id="ARBA00023002"/>
    </source>
</evidence>
<proteinExistence type="predicted"/>
<gene>
    <name evidence="6" type="ORF">BG015_004026</name>
</gene>
<dbReference type="AlphaFoldDB" id="A0A9P5S4M0"/>
<organism evidence="6 7">
    <name type="scientific">Linnemannia schmuckeri</name>
    <dbReference type="NCBI Taxonomy" id="64567"/>
    <lineage>
        <taxon>Eukaryota</taxon>
        <taxon>Fungi</taxon>
        <taxon>Fungi incertae sedis</taxon>
        <taxon>Mucoromycota</taxon>
        <taxon>Mortierellomycotina</taxon>
        <taxon>Mortierellomycetes</taxon>
        <taxon>Mortierellales</taxon>
        <taxon>Mortierellaceae</taxon>
        <taxon>Linnemannia</taxon>
    </lineage>
</organism>